<dbReference type="EMBL" id="SISK01000005">
    <property type="protein sequence ID" value="TBN40400.1"/>
    <property type="molecule type" value="Genomic_DNA"/>
</dbReference>
<keyword evidence="2" id="KW-0269">Exonuclease</keyword>
<evidence type="ECO:0000313" key="2">
    <source>
        <dbReference type="EMBL" id="TBN40400.1"/>
    </source>
</evidence>
<dbReference type="PANTHER" id="PTHR42834">
    <property type="entry name" value="ENDONUCLEASE/EXONUCLEASE/PHOSPHATASE FAMILY PROTEIN (AFU_ORTHOLOGUE AFUA_3G09210)"/>
    <property type="match status" value="1"/>
</dbReference>
<feature type="domain" description="Endonuclease/exonuclease/phosphatase" evidence="1">
    <location>
        <begin position="43"/>
        <end position="302"/>
    </location>
</feature>
<keyword evidence="2" id="KW-0540">Nuclease</keyword>
<comment type="caution">
    <text evidence="2">The sequence shown here is derived from an EMBL/GenBank/DDBJ whole genome shotgun (WGS) entry which is preliminary data.</text>
</comment>
<accession>A0A4Q9G014</accession>
<evidence type="ECO:0000259" key="1">
    <source>
        <dbReference type="Pfam" id="PF03372"/>
    </source>
</evidence>
<sequence>MARRDISFANFNLLNLNLPDRPIYDRDGWSQAEYDAKIAFSERMLDAIDADIIGFQECWNADALAEVLDRPALKDRYDLVARTTDPPSIQVALALRKGMLQSEPEWIEDLPPDARFVDLKESRDARETVSVSISRFSRPLLRVLVNNARGAPDVLVYVAHLKSKGPTSLRRDGDNPVLQRHSFIARSVVSHVRRMVEAGAFRAILNDEMDGNDRPVVVLGDLNDATTAVSTELLTGNPGYRFFAKSTAGRKSDLGLYTVEKLQQLRSFRHVYYTYIHKNQMESLDHIMVSDSFYDHSSIRKWSFREMRVLNDHLTASEAQRKRLGYNDHGIIVARFDWNPMVEEAERILEEEGPSA</sequence>
<dbReference type="PANTHER" id="PTHR42834:SF1">
    <property type="entry name" value="ENDONUCLEASE_EXONUCLEASE_PHOSPHATASE FAMILY PROTEIN (AFU_ORTHOLOGUE AFUA_3G09210)"/>
    <property type="match status" value="1"/>
</dbReference>
<proteinExistence type="predicted"/>
<reference evidence="2 3" key="1">
    <citation type="submission" date="2019-02" db="EMBL/GenBank/DDBJ databases">
        <title>Paracoccus subflavus sp. nov., isolated from marine sediment of the Pacific Ocean.</title>
        <authorList>
            <person name="Zhang G."/>
        </authorList>
    </citation>
    <scope>NUCLEOTIDE SEQUENCE [LARGE SCALE GENOMIC DNA]</scope>
    <source>
        <strain evidence="2 3">GY0581</strain>
    </source>
</reference>
<dbReference type="InterPro" id="IPR005135">
    <property type="entry name" value="Endo/exonuclease/phosphatase"/>
</dbReference>
<dbReference type="GO" id="GO:0004527">
    <property type="term" value="F:exonuclease activity"/>
    <property type="evidence" value="ECO:0007669"/>
    <property type="project" value="UniProtKB-KW"/>
</dbReference>
<keyword evidence="2" id="KW-0255">Endonuclease</keyword>
<dbReference type="RefSeq" id="WP_130990864.1">
    <property type="nucleotide sequence ID" value="NZ_SISK01000005.1"/>
</dbReference>
<dbReference type="AlphaFoldDB" id="A0A4Q9G014"/>
<keyword evidence="3" id="KW-1185">Reference proteome</keyword>
<name>A0A4Q9G014_9RHOB</name>
<organism evidence="2 3">
    <name type="scientific">Paracoccus subflavus</name>
    <dbReference type="NCBI Taxonomy" id="2528244"/>
    <lineage>
        <taxon>Bacteria</taxon>
        <taxon>Pseudomonadati</taxon>
        <taxon>Pseudomonadota</taxon>
        <taxon>Alphaproteobacteria</taxon>
        <taxon>Rhodobacterales</taxon>
        <taxon>Paracoccaceae</taxon>
        <taxon>Paracoccus</taxon>
    </lineage>
</organism>
<dbReference type="GO" id="GO:0004519">
    <property type="term" value="F:endonuclease activity"/>
    <property type="evidence" value="ECO:0007669"/>
    <property type="project" value="UniProtKB-KW"/>
</dbReference>
<protein>
    <submittedName>
        <fullName evidence="2">Endonuclease/exonuclease/phosphatase family protein</fullName>
    </submittedName>
</protein>
<dbReference type="Gene3D" id="3.60.10.10">
    <property type="entry name" value="Endonuclease/exonuclease/phosphatase"/>
    <property type="match status" value="1"/>
</dbReference>
<dbReference type="InterPro" id="IPR036691">
    <property type="entry name" value="Endo/exonu/phosph_ase_sf"/>
</dbReference>
<dbReference type="SUPFAM" id="SSF56219">
    <property type="entry name" value="DNase I-like"/>
    <property type="match status" value="1"/>
</dbReference>
<dbReference type="OrthoDB" id="525956at2"/>
<dbReference type="Pfam" id="PF03372">
    <property type="entry name" value="Exo_endo_phos"/>
    <property type="match status" value="1"/>
</dbReference>
<evidence type="ECO:0000313" key="3">
    <source>
        <dbReference type="Proteomes" id="UP000293520"/>
    </source>
</evidence>
<gene>
    <name evidence="2" type="ORF">EYE42_08365</name>
</gene>
<keyword evidence="2" id="KW-0378">Hydrolase</keyword>
<dbReference type="Proteomes" id="UP000293520">
    <property type="component" value="Unassembled WGS sequence"/>
</dbReference>